<sequence>MSYMNYDSAKRIACYIECKSEWEAFDRDENIVLGRAVRACFSSLRNQKDITHIKIYVYKYEPKLSIEDNVFHYKKDNGVKRYYPVTDLSITMMRKILGLANSIVDFGSRISAEHIIDENGNNRLQYCVNLLFPSDTNTIQKLLVCTVVRWFYEQQNRYIALKAYELYNTEKYHRFGFFNLYCFVKEQCADNVNGSGHDLLEGRSLACRSFFVPVKLKTSYEMSSLLRNGRSITSLWGSHRHSSIPVENTSMRVTEMYCKGGKQEFDLQERLESNVDFIISKIEGNETFDCENEEQ</sequence>
<reference evidence="1" key="1">
    <citation type="journal article" date="2021" name="Proc. Natl. Acad. Sci. U.S.A.">
        <title>A Catalog of Tens of Thousands of Viruses from Human Metagenomes Reveals Hidden Associations with Chronic Diseases.</title>
        <authorList>
            <person name="Tisza M.J."/>
            <person name="Buck C.B."/>
        </authorList>
    </citation>
    <scope>NUCLEOTIDE SEQUENCE</scope>
    <source>
        <strain evidence="1">CtelJ1</strain>
    </source>
</reference>
<accession>A0A8S5V2T6</accession>
<organism evidence="1">
    <name type="scientific">CrAss-like virus sp. ctelJ1</name>
    <dbReference type="NCBI Taxonomy" id="2825838"/>
    <lineage>
        <taxon>Viruses</taxon>
        <taxon>Duplodnaviria</taxon>
        <taxon>Heunggongvirae</taxon>
        <taxon>Uroviricota</taxon>
        <taxon>Caudoviricetes</taxon>
        <taxon>Crassvirales</taxon>
    </lineage>
</organism>
<dbReference type="EMBL" id="BK016184">
    <property type="protein sequence ID" value="DAG00931.1"/>
    <property type="molecule type" value="Genomic_DNA"/>
</dbReference>
<name>A0A8S5V2T6_9CAUD</name>
<protein>
    <submittedName>
        <fullName evidence="1">Uncharacterized protein</fullName>
    </submittedName>
</protein>
<proteinExistence type="predicted"/>
<evidence type="ECO:0000313" key="1">
    <source>
        <dbReference type="EMBL" id="DAG00931.1"/>
    </source>
</evidence>